<accession>A0A8R7V8H4</accession>
<keyword evidence="2" id="KW-1185">Reference proteome</keyword>
<evidence type="ECO:0000313" key="2">
    <source>
        <dbReference type="Proteomes" id="UP000015106"/>
    </source>
</evidence>
<organism evidence="1 2">
    <name type="scientific">Triticum urartu</name>
    <name type="common">Red wild einkorn</name>
    <name type="synonym">Crithodium urartu</name>
    <dbReference type="NCBI Taxonomy" id="4572"/>
    <lineage>
        <taxon>Eukaryota</taxon>
        <taxon>Viridiplantae</taxon>
        <taxon>Streptophyta</taxon>
        <taxon>Embryophyta</taxon>
        <taxon>Tracheophyta</taxon>
        <taxon>Spermatophyta</taxon>
        <taxon>Magnoliopsida</taxon>
        <taxon>Liliopsida</taxon>
        <taxon>Poales</taxon>
        <taxon>Poaceae</taxon>
        <taxon>BOP clade</taxon>
        <taxon>Pooideae</taxon>
        <taxon>Triticodae</taxon>
        <taxon>Triticeae</taxon>
        <taxon>Triticinae</taxon>
        <taxon>Triticum</taxon>
    </lineage>
</organism>
<reference evidence="1" key="2">
    <citation type="submission" date="2018-03" db="EMBL/GenBank/DDBJ databases">
        <title>The Triticum urartu genome reveals the dynamic nature of wheat genome evolution.</title>
        <authorList>
            <person name="Ling H."/>
            <person name="Ma B."/>
            <person name="Shi X."/>
            <person name="Liu H."/>
            <person name="Dong L."/>
            <person name="Sun H."/>
            <person name="Cao Y."/>
            <person name="Gao Q."/>
            <person name="Zheng S."/>
            <person name="Li Y."/>
            <person name="Yu Y."/>
            <person name="Du H."/>
            <person name="Qi M."/>
            <person name="Li Y."/>
            <person name="Yu H."/>
            <person name="Cui Y."/>
            <person name="Wang N."/>
            <person name="Chen C."/>
            <person name="Wu H."/>
            <person name="Zhao Y."/>
            <person name="Zhang J."/>
            <person name="Li Y."/>
            <person name="Zhou W."/>
            <person name="Zhang B."/>
            <person name="Hu W."/>
            <person name="Eijk M."/>
            <person name="Tang J."/>
            <person name="Witsenboer H."/>
            <person name="Zhao S."/>
            <person name="Li Z."/>
            <person name="Zhang A."/>
            <person name="Wang D."/>
            <person name="Liang C."/>
        </authorList>
    </citation>
    <scope>NUCLEOTIDE SEQUENCE [LARGE SCALE GENOMIC DNA]</scope>
    <source>
        <strain evidence="1">cv. G1812</strain>
    </source>
</reference>
<sequence length="63" mass="7412">MEFVTLESFLLDMPSIVSSTAAYLRCRWEKHNKSWEIRKRSEHHGKLAAKKQSMFCGPTVYFC</sequence>
<dbReference type="Proteomes" id="UP000015106">
    <property type="component" value="Chromosome 7"/>
</dbReference>
<reference evidence="1" key="3">
    <citation type="submission" date="2022-06" db="UniProtKB">
        <authorList>
            <consortium name="EnsemblPlants"/>
        </authorList>
    </citation>
    <scope>IDENTIFICATION</scope>
</reference>
<protein>
    <submittedName>
        <fullName evidence="1">Uncharacterized protein</fullName>
    </submittedName>
</protein>
<dbReference type="AlphaFoldDB" id="A0A8R7V8H4"/>
<reference evidence="2" key="1">
    <citation type="journal article" date="2013" name="Nature">
        <title>Draft genome of the wheat A-genome progenitor Triticum urartu.</title>
        <authorList>
            <person name="Ling H.Q."/>
            <person name="Zhao S."/>
            <person name="Liu D."/>
            <person name="Wang J."/>
            <person name="Sun H."/>
            <person name="Zhang C."/>
            <person name="Fan H."/>
            <person name="Li D."/>
            <person name="Dong L."/>
            <person name="Tao Y."/>
            <person name="Gao C."/>
            <person name="Wu H."/>
            <person name="Li Y."/>
            <person name="Cui Y."/>
            <person name="Guo X."/>
            <person name="Zheng S."/>
            <person name="Wang B."/>
            <person name="Yu K."/>
            <person name="Liang Q."/>
            <person name="Yang W."/>
            <person name="Lou X."/>
            <person name="Chen J."/>
            <person name="Feng M."/>
            <person name="Jian J."/>
            <person name="Zhang X."/>
            <person name="Luo G."/>
            <person name="Jiang Y."/>
            <person name="Liu J."/>
            <person name="Wang Z."/>
            <person name="Sha Y."/>
            <person name="Zhang B."/>
            <person name="Wu H."/>
            <person name="Tang D."/>
            <person name="Shen Q."/>
            <person name="Xue P."/>
            <person name="Zou S."/>
            <person name="Wang X."/>
            <person name="Liu X."/>
            <person name="Wang F."/>
            <person name="Yang Y."/>
            <person name="An X."/>
            <person name="Dong Z."/>
            <person name="Zhang K."/>
            <person name="Zhang X."/>
            <person name="Luo M.C."/>
            <person name="Dvorak J."/>
            <person name="Tong Y."/>
            <person name="Wang J."/>
            <person name="Yang H."/>
            <person name="Li Z."/>
            <person name="Wang D."/>
            <person name="Zhang A."/>
            <person name="Wang J."/>
        </authorList>
    </citation>
    <scope>NUCLEOTIDE SEQUENCE</scope>
    <source>
        <strain evidence="2">cv. G1812</strain>
    </source>
</reference>
<proteinExistence type="predicted"/>
<name>A0A8R7V8H4_TRIUA</name>
<evidence type="ECO:0000313" key="1">
    <source>
        <dbReference type="EnsemblPlants" id="TuG1812G0700005415.01.T01.cds268891"/>
    </source>
</evidence>
<dbReference type="EnsemblPlants" id="TuG1812G0700005415.01.T01">
    <property type="protein sequence ID" value="TuG1812G0700005415.01.T01.cds268891"/>
    <property type="gene ID" value="TuG1812G0700005415.01"/>
</dbReference>
<dbReference type="Gramene" id="TuG1812G0700005415.01.T01">
    <property type="protein sequence ID" value="TuG1812G0700005415.01.T01.cds268891"/>
    <property type="gene ID" value="TuG1812G0700005415.01"/>
</dbReference>